<dbReference type="GO" id="GO:0016787">
    <property type="term" value="F:hydrolase activity"/>
    <property type="evidence" value="ECO:0007669"/>
    <property type="project" value="UniProtKB-KW"/>
</dbReference>
<dbReference type="SUPFAM" id="SSF54637">
    <property type="entry name" value="Thioesterase/thiol ester dehydrase-isomerase"/>
    <property type="match status" value="1"/>
</dbReference>
<accession>A0ABU7L525</accession>
<keyword evidence="1" id="KW-0378">Hydrolase</keyword>
<dbReference type="PANTHER" id="PTHR31793">
    <property type="entry name" value="4-HYDROXYBENZOYL-COA THIOESTERASE FAMILY MEMBER"/>
    <property type="match status" value="1"/>
</dbReference>
<dbReference type="Proteomes" id="UP001336020">
    <property type="component" value="Unassembled WGS sequence"/>
</dbReference>
<dbReference type="EC" id="3.1.2.-" evidence="1"/>
<dbReference type="Pfam" id="PF13279">
    <property type="entry name" value="4HBT_2"/>
    <property type="match status" value="1"/>
</dbReference>
<dbReference type="InterPro" id="IPR029069">
    <property type="entry name" value="HotDog_dom_sf"/>
</dbReference>
<evidence type="ECO:0000313" key="1">
    <source>
        <dbReference type="EMBL" id="MEE2056638.1"/>
    </source>
</evidence>
<gene>
    <name evidence="1" type="ORF">Q7514_03740</name>
</gene>
<protein>
    <submittedName>
        <fullName evidence="1">Acyl-CoA thioesterase</fullName>
        <ecNumber evidence="1">3.1.2.-</ecNumber>
    </submittedName>
</protein>
<evidence type="ECO:0000313" key="2">
    <source>
        <dbReference type="Proteomes" id="UP001336020"/>
    </source>
</evidence>
<dbReference type="PANTHER" id="PTHR31793:SF24">
    <property type="entry name" value="LONG-CHAIN ACYL-COA THIOESTERASE FADM"/>
    <property type="match status" value="1"/>
</dbReference>
<dbReference type="EMBL" id="JAUTXY010000001">
    <property type="protein sequence ID" value="MEE2056638.1"/>
    <property type="molecule type" value="Genomic_DNA"/>
</dbReference>
<comment type="caution">
    <text evidence="1">The sequence shown here is derived from an EMBL/GenBank/DDBJ whole genome shotgun (WGS) entry which is preliminary data.</text>
</comment>
<sequence>MAAISGEPYRAQVEVRWGDSDQLGHVNNAKVVEYMQEGRIKFLQSDEMRHLAIVVRKMDVEFLRPIKYESGPVTVEITAMHVGNTSYTLRHAVLDRNGGVCARGDAVLVGFDMTTERPRPITDGERSVLARHRVAATT</sequence>
<dbReference type="Gene3D" id="3.10.129.10">
    <property type="entry name" value="Hotdog Thioesterase"/>
    <property type="match status" value="1"/>
</dbReference>
<dbReference type="InterPro" id="IPR050563">
    <property type="entry name" value="4-hydroxybenzoyl-CoA_TE"/>
</dbReference>
<dbReference type="RefSeq" id="WP_330132012.1">
    <property type="nucleotide sequence ID" value="NZ_JAUTXY010000001.1"/>
</dbReference>
<dbReference type="CDD" id="cd00586">
    <property type="entry name" value="4HBT"/>
    <property type="match status" value="1"/>
</dbReference>
<reference evidence="1 2" key="1">
    <citation type="submission" date="2023-07" db="EMBL/GenBank/DDBJ databases">
        <authorList>
            <person name="Girao M."/>
            <person name="Carvalho M.F."/>
        </authorList>
    </citation>
    <scope>NUCLEOTIDE SEQUENCE [LARGE SCALE GENOMIC DNA]</scope>
    <source>
        <strain evidence="1 2">YIM65754</strain>
    </source>
</reference>
<organism evidence="1 2">
    <name type="scientific">Rhodococcus artemisiae</name>
    <dbReference type="NCBI Taxonomy" id="714159"/>
    <lineage>
        <taxon>Bacteria</taxon>
        <taxon>Bacillati</taxon>
        <taxon>Actinomycetota</taxon>
        <taxon>Actinomycetes</taxon>
        <taxon>Mycobacteriales</taxon>
        <taxon>Nocardiaceae</taxon>
        <taxon>Rhodococcus</taxon>
    </lineage>
</organism>
<name>A0ABU7L525_9NOCA</name>
<keyword evidence="2" id="KW-1185">Reference proteome</keyword>
<proteinExistence type="predicted"/>